<dbReference type="GO" id="GO:0003743">
    <property type="term" value="F:translation initiation factor activity"/>
    <property type="evidence" value="ECO:0007669"/>
    <property type="project" value="UniProtKB-KW"/>
</dbReference>
<accession>A0A4Y9ZDV0</accession>
<comment type="subcellular location">
    <subcellularLocation>
        <location evidence="1">Cytoplasm</location>
    </subcellularLocation>
</comment>
<feature type="domain" description="MIF4G" evidence="10">
    <location>
        <begin position="135"/>
        <end position="379"/>
    </location>
</feature>
<dbReference type="SMART" id="SM00543">
    <property type="entry name" value="MIF4G"/>
    <property type="match status" value="1"/>
</dbReference>
<keyword evidence="4" id="KW-0396">Initiation factor</keyword>
<organism evidence="11 12">
    <name type="scientific">Dentipellis fragilis</name>
    <dbReference type="NCBI Taxonomy" id="205917"/>
    <lineage>
        <taxon>Eukaryota</taxon>
        <taxon>Fungi</taxon>
        <taxon>Dikarya</taxon>
        <taxon>Basidiomycota</taxon>
        <taxon>Agaricomycotina</taxon>
        <taxon>Agaricomycetes</taxon>
        <taxon>Russulales</taxon>
        <taxon>Hericiaceae</taxon>
        <taxon>Dentipellis</taxon>
    </lineage>
</organism>
<dbReference type="InterPro" id="IPR003890">
    <property type="entry name" value="MIF4G-like_typ-3"/>
</dbReference>
<sequence length="707" mass="78221">MAQLAFHLCLPPLICSALTSCNMMNTVLQSIQNSIFGGSWQSDTVDYHSTTQKRKSFEVSSPSSTGAGEAMSEGDFSSDGRPSSASASTPSEATTGLPSDPSAIPPVKVLMANRWMLTSSKHVAPADRKSPEIVDRKVKALLNKLTIEHFDSISDQIVAWANRSEKEKDGRTLIQVIRLVFETAINQEIFSELYARLCRKMMEMISSKVQDDGIKNAEGKPIAGGLLFRKYLLNRCQEDFERGWVQKDATAAAAATEATEDQTAKEAMKGKDGKRRQKTARSLGLIRFIGELFKLQMLTERIMHECIKKLLGNVENPKEEEIESLCKLLTTVGQSLDTQKAHTHMDVYFSRMKELCKSGNVNSRTQFVLQDIIELRDRKWIPRSHVESPMTIAQIHEAAIRDKDSSQRRVYGFPGASCSVADNDYNNELYMDLKAVFSAQKDSKAIGREMRILRALTLNSCPTKPAEAQKQEEKEKVDQEDTKASASRKGKGELENKETAALEFSPADDPKEKAIEKKSLHIDTSIVPQCPSRRPGPLNLSTTAPDSILAPLPSPLMISHELSINLRNASTGDTLETQPVSQRIDDADASLKQQIEDNAHDFFRCRSIHKGLGYFQHLPRSHKPYLVRKLATMAVNSSSDTRLLADLFASVVEKNICSSETILQHGLGSLEVSIDGVSVNAFTMRENLGVMIWGASFPGRGGGLEAL</sequence>
<dbReference type="GO" id="GO:0010494">
    <property type="term" value="C:cytoplasmic stress granule"/>
    <property type="evidence" value="ECO:0007669"/>
    <property type="project" value="UniProtKB-ARBA"/>
</dbReference>
<dbReference type="InterPro" id="IPR016024">
    <property type="entry name" value="ARM-type_fold"/>
</dbReference>
<dbReference type="GO" id="GO:0016281">
    <property type="term" value="C:eukaryotic translation initiation factor 4F complex"/>
    <property type="evidence" value="ECO:0007669"/>
    <property type="project" value="TreeGrafter"/>
</dbReference>
<dbReference type="PANTHER" id="PTHR23253:SF9">
    <property type="entry name" value="EUKARYOTIC TRANSLATION INITIATION FACTOR 4 GAMMA 2"/>
    <property type="match status" value="1"/>
</dbReference>
<evidence type="ECO:0000259" key="10">
    <source>
        <dbReference type="SMART" id="SM00543"/>
    </source>
</evidence>
<feature type="signal peptide" evidence="9">
    <location>
        <begin position="1"/>
        <end position="16"/>
    </location>
</feature>
<evidence type="ECO:0000256" key="5">
    <source>
        <dbReference type="ARBA" id="ARBA00022553"/>
    </source>
</evidence>
<keyword evidence="9" id="KW-0732">Signal</keyword>
<dbReference type="EMBL" id="SEOQ01000023">
    <property type="protein sequence ID" value="TFY72147.1"/>
    <property type="molecule type" value="Genomic_DNA"/>
</dbReference>
<evidence type="ECO:0000256" key="1">
    <source>
        <dbReference type="ARBA" id="ARBA00004496"/>
    </source>
</evidence>
<dbReference type="Proteomes" id="UP000298327">
    <property type="component" value="Unassembled WGS sequence"/>
</dbReference>
<evidence type="ECO:0000256" key="9">
    <source>
        <dbReference type="SAM" id="SignalP"/>
    </source>
</evidence>
<dbReference type="OrthoDB" id="514777at2759"/>
<keyword evidence="5" id="KW-0597">Phosphoprotein</keyword>
<dbReference type="PANTHER" id="PTHR23253">
    <property type="entry name" value="EUKARYOTIC TRANSLATION INITIATION FACTOR 4 GAMMA"/>
    <property type="match status" value="1"/>
</dbReference>
<feature type="chain" id="PRO_5021455897" description="MIF4G domain-containing protein" evidence="9">
    <location>
        <begin position="17"/>
        <end position="707"/>
    </location>
</feature>
<keyword evidence="3" id="KW-0963">Cytoplasm</keyword>
<feature type="compositionally biased region" description="Low complexity" evidence="8">
    <location>
        <begin position="83"/>
        <end position="95"/>
    </location>
</feature>
<feature type="region of interest" description="Disordered" evidence="8">
    <location>
        <begin position="51"/>
        <end position="102"/>
    </location>
</feature>
<feature type="compositionally biased region" description="Basic and acidic residues" evidence="8">
    <location>
        <begin position="262"/>
        <end position="271"/>
    </location>
</feature>
<feature type="region of interest" description="Disordered" evidence="8">
    <location>
        <begin position="463"/>
        <end position="502"/>
    </location>
</feature>
<keyword evidence="7" id="KW-0648">Protein biosynthesis</keyword>
<comment type="caution">
    <text evidence="11">The sequence shown here is derived from an EMBL/GenBank/DDBJ whole genome shotgun (WGS) entry which is preliminary data.</text>
</comment>
<dbReference type="FunFam" id="1.25.40.180:FF:000020">
    <property type="entry name" value="Eukaryotic translation initiation factor subunit"/>
    <property type="match status" value="1"/>
</dbReference>
<dbReference type="SUPFAM" id="SSF48371">
    <property type="entry name" value="ARM repeat"/>
    <property type="match status" value="1"/>
</dbReference>
<keyword evidence="12" id="KW-1185">Reference proteome</keyword>
<evidence type="ECO:0000256" key="8">
    <source>
        <dbReference type="SAM" id="MobiDB-lite"/>
    </source>
</evidence>
<evidence type="ECO:0000313" key="12">
    <source>
        <dbReference type="Proteomes" id="UP000298327"/>
    </source>
</evidence>
<feature type="compositionally biased region" description="Basic and acidic residues" evidence="8">
    <location>
        <begin position="467"/>
        <end position="483"/>
    </location>
</feature>
<feature type="compositionally biased region" description="Basic and acidic residues" evidence="8">
    <location>
        <begin position="490"/>
        <end position="500"/>
    </location>
</feature>
<proteinExistence type="inferred from homology"/>
<evidence type="ECO:0000256" key="6">
    <source>
        <dbReference type="ARBA" id="ARBA00022884"/>
    </source>
</evidence>
<gene>
    <name evidence="11" type="ORF">EVG20_g840</name>
</gene>
<comment type="similarity">
    <text evidence="2">Belongs to the eukaryotic initiation factor 4G family.</text>
</comment>
<protein>
    <recommendedName>
        <fullName evidence="10">MIF4G domain-containing protein</fullName>
    </recommendedName>
</protein>
<dbReference type="STRING" id="205917.A0A4Y9ZDV0"/>
<name>A0A4Y9ZDV0_9AGAM</name>
<evidence type="ECO:0000256" key="2">
    <source>
        <dbReference type="ARBA" id="ARBA00005775"/>
    </source>
</evidence>
<evidence type="ECO:0000256" key="7">
    <source>
        <dbReference type="ARBA" id="ARBA00022917"/>
    </source>
</evidence>
<keyword evidence="6" id="KW-0694">RNA-binding</keyword>
<reference evidence="11 12" key="1">
    <citation type="submission" date="2019-02" db="EMBL/GenBank/DDBJ databases">
        <title>Genome sequencing of the rare red list fungi Dentipellis fragilis.</title>
        <authorList>
            <person name="Buettner E."/>
            <person name="Kellner H."/>
        </authorList>
    </citation>
    <scope>NUCLEOTIDE SEQUENCE [LARGE SCALE GENOMIC DNA]</scope>
    <source>
        <strain evidence="11 12">DSM 105465</strain>
    </source>
</reference>
<dbReference type="Pfam" id="PF02854">
    <property type="entry name" value="MIF4G"/>
    <property type="match status" value="1"/>
</dbReference>
<dbReference type="Gene3D" id="1.25.40.180">
    <property type="match status" value="1"/>
</dbReference>
<evidence type="ECO:0000313" key="11">
    <source>
        <dbReference type="EMBL" id="TFY72147.1"/>
    </source>
</evidence>
<evidence type="ECO:0000256" key="3">
    <source>
        <dbReference type="ARBA" id="ARBA00022490"/>
    </source>
</evidence>
<feature type="region of interest" description="Disordered" evidence="8">
    <location>
        <begin position="255"/>
        <end position="276"/>
    </location>
</feature>
<evidence type="ECO:0000256" key="4">
    <source>
        <dbReference type="ARBA" id="ARBA00022540"/>
    </source>
</evidence>
<dbReference type="GO" id="GO:0003729">
    <property type="term" value="F:mRNA binding"/>
    <property type="evidence" value="ECO:0007669"/>
    <property type="project" value="TreeGrafter"/>
</dbReference>
<dbReference type="AlphaFoldDB" id="A0A4Y9ZDV0"/>